<organism evidence="1 2">
    <name type="scientific">Brassica napus</name>
    <name type="common">Rape</name>
    <dbReference type="NCBI Taxonomy" id="3708"/>
    <lineage>
        <taxon>Eukaryota</taxon>
        <taxon>Viridiplantae</taxon>
        <taxon>Streptophyta</taxon>
        <taxon>Embryophyta</taxon>
        <taxon>Tracheophyta</taxon>
        <taxon>Spermatophyta</taxon>
        <taxon>Magnoliopsida</taxon>
        <taxon>eudicotyledons</taxon>
        <taxon>Gunneridae</taxon>
        <taxon>Pentapetalae</taxon>
        <taxon>rosids</taxon>
        <taxon>malvids</taxon>
        <taxon>Brassicales</taxon>
        <taxon>Brassicaceae</taxon>
        <taxon>Brassiceae</taxon>
        <taxon>Brassica</taxon>
    </lineage>
</organism>
<sequence>MTGYARIMFLGRQGESFQTLACNLSNSFAFSLVLLPHTRHSFDTTPNCNISCSKAGVAQNLPTDNKTLTALSLAVCEILNIFLHTTAIAAPWFKNSAPSTALCLFLPHGHMFTNICKAAFVALCEIRSSRIWTTSVKTNGFKFIICIGSATSRMFLRSKVAFLRTVSEVSRWYSKLRASSVKLIEESNTFCDSLLLTMVAKNSGTPAASKHLLLVIPVETITGSFMISREIGQRKKGGISISSSMELVMRRL</sequence>
<dbReference type="EMBL" id="JAGKQM010000014">
    <property type="protein sequence ID" value="KAH0886890.1"/>
    <property type="molecule type" value="Genomic_DNA"/>
</dbReference>
<evidence type="ECO:0000313" key="1">
    <source>
        <dbReference type="EMBL" id="KAH0886890.1"/>
    </source>
</evidence>
<comment type="caution">
    <text evidence="1">The sequence shown here is derived from an EMBL/GenBank/DDBJ whole genome shotgun (WGS) entry which is preliminary data.</text>
</comment>
<keyword evidence="2" id="KW-1185">Reference proteome</keyword>
<evidence type="ECO:0000313" key="2">
    <source>
        <dbReference type="Proteomes" id="UP000824890"/>
    </source>
</evidence>
<gene>
    <name evidence="1" type="ORF">HID58_062986</name>
</gene>
<reference evidence="1 2" key="1">
    <citation type="submission" date="2021-05" db="EMBL/GenBank/DDBJ databases">
        <title>Genome Assembly of Synthetic Allotetraploid Brassica napus Reveals Homoeologous Exchanges between Subgenomes.</title>
        <authorList>
            <person name="Davis J.T."/>
        </authorList>
    </citation>
    <scope>NUCLEOTIDE SEQUENCE [LARGE SCALE GENOMIC DNA]</scope>
    <source>
        <strain evidence="2">cv. Da-Ae</strain>
        <tissue evidence="1">Seedling</tissue>
    </source>
</reference>
<dbReference type="Proteomes" id="UP000824890">
    <property type="component" value="Unassembled WGS sequence"/>
</dbReference>
<protein>
    <submittedName>
        <fullName evidence="1">Uncharacterized protein</fullName>
    </submittedName>
</protein>
<proteinExistence type="predicted"/>
<name>A0ABQ8A2X8_BRANA</name>
<accession>A0ABQ8A2X8</accession>